<keyword evidence="2" id="KW-1185">Reference proteome</keyword>
<organism evidence="1 2">
    <name type="scientific">Brevibacillus borstelensis AK1</name>
    <dbReference type="NCBI Taxonomy" id="1300222"/>
    <lineage>
        <taxon>Bacteria</taxon>
        <taxon>Bacillati</taxon>
        <taxon>Bacillota</taxon>
        <taxon>Bacilli</taxon>
        <taxon>Bacillales</taxon>
        <taxon>Paenibacillaceae</taxon>
        <taxon>Brevibacillus</taxon>
    </lineage>
</organism>
<evidence type="ECO:0000313" key="1">
    <source>
        <dbReference type="EMBL" id="EMT54570.1"/>
    </source>
</evidence>
<dbReference type="STRING" id="1300222.I532_03160"/>
<evidence type="ECO:0000313" key="2">
    <source>
        <dbReference type="Proteomes" id="UP000012081"/>
    </source>
</evidence>
<gene>
    <name evidence="1" type="ORF">I532_03160</name>
</gene>
<reference evidence="1 2" key="1">
    <citation type="submission" date="2013-03" db="EMBL/GenBank/DDBJ databases">
        <title>Assembly of a new bacterial strain Brevibacillus borstelensis AK1.</title>
        <authorList>
            <person name="Rajan I."/>
            <person name="PoliReddy D."/>
            <person name="Sugumar T."/>
            <person name="Rathinam K."/>
            <person name="Alqarawi S."/>
            <person name="Khalil A.B."/>
            <person name="Sivakumar N."/>
        </authorList>
    </citation>
    <scope>NUCLEOTIDE SEQUENCE [LARGE SCALE GENOMIC DNA]</scope>
    <source>
        <strain evidence="1 2">AK1</strain>
    </source>
</reference>
<dbReference type="Proteomes" id="UP000012081">
    <property type="component" value="Unassembled WGS sequence"/>
</dbReference>
<dbReference type="EMBL" id="APBN01000001">
    <property type="protein sequence ID" value="EMT54570.1"/>
    <property type="molecule type" value="Genomic_DNA"/>
</dbReference>
<name>M8EGK1_9BACL</name>
<proteinExistence type="predicted"/>
<dbReference type="AlphaFoldDB" id="M8EGK1"/>
<accession>M8EGK1</accession>
<protein>
    <recommendedName>
        <fullName evidence="3">Asp/Glu/hydantoin racemase</fullName>
    </recommendedName>
</protein>
<comment type="caution">
    <text evidence="1">The sequence shown here is derived from an EMBL/GenBank/DDBJ whole genome shotgun (WGS) entry which is preliminary data.</text>
</comment>
<dbReference type="OrthoDB" id="2910128at2"/>
<evidence type="ECO:0008006" key="3">
    <source>
        <dbReference type="Google" id="ProtNLM"/>
    </source>
</evidence>
<dbReference type="PATRIC" id="fig|1300222.3.peg.670"/>
<sequence length="220" mass="24190">MRLGCLHAHHSNIALISDGLCIDGLELTHFVDPGVLIRSELSGHFPDEASRAKIREQLQWIAACGVDAILITCTQYIAGMQPEDENCVELPIIKLDEPFFHDVSSSSGSHRLLFSNPATIKGTMARYHSFAHVRSSETDVRAELVPDSFPLLMSGRTAEYREAIYHGLQVLAKRGEPESISVAQLSMVPAAELFEASTGRPIGNPLKSLRAEIERILFPS</sequence>
<dbReference type="RefSeq" id="WP_003386346.1">
    <property type="nucleotide sequence ID" value="NZ_APBN01000001.1"/>
</dbReference>